<feature type="region of interest" description="Disordered" evidence="1">
    <location>
        <begin position="287"/>
        <end position="334"/>
    </location>
</feature>
<evidence type="ECO:0000256" key="2">
    <source>
        <dbReference type="SAM" id="Phobius"/>
    </source>
</evidence>
<feature type="transmembrane region" description="Helical" evidence="2">
    <location>
        <begin position="72"/>
        <end position="94"/>
    </location>
</feature>
<comment type="caution">
    <text evidence="3">The sequence shown here is derived from an EMBL/GenBank/DDBJ whole genome shotgun (WGS) entry which is preliminary data.</text>
</comment>
<keyword evidence="2" id="KW-0472">Membrane</keyword>
<keyword evidence="2" id="KW-1133">Transmembrane helix</keyword>
<feature type="compositionally biased region" description="Basic residues" evidence="1">
    <location>
        <begin position="293"/>
        <end position="302"/>
    </location>
</feature>
<keyword evidence="2" id="KW-0812">Transmembrane</keyword>
<dbReference type="AlphaFoldDB" id="A0A1J5TRG4"/>
<evidence type="ECO:0000313" key="3">
    <source>
        <dbReference type="EMBL" id="OIR22763.1"/>
    </source>
</evidence>
<name>A0A1J5TRG4_9ARCH</name>
<feature type="transmembrane region" description="Helical" evidence="2">
    <location>
        <begin position="240"/>
        <end position="266"/>
    </location>
</feature>
<gene>
    <name evidence="3" type="ORF">BEU00_01830</name>
</gene>
<feature type="compositionally biased region" description="Gly residues" evidence="1">
    <location>
        <begin position="308"/>
        <end position="334"/>
    </location>
</feature>
<organism evidence="3 4">
    <name type="scientific">Marine Group III euryarchaeote CG-Epi3</name>
    <dbReference type="NCBI Taxonomy" id="1888997"/>
    <lineage>
        <taxon>Archaea</taxon>
        <taxon>Methanobacteriati</taxon>
        <taxon>Thermoplasmatota</taxon>
        <taxon>Thermoplasmata</taxon>
        <taxon>Candidatus Thermoprofundales</taxon>
    </lineage>
</organism>
<evidence type="ECO:0000256" key="1">
    <source>
        <dbReference type="SAM" id="MobiDB-lite"/>
    </source>
</evidence>
<feature type="compositionally biased region" description="Basic and acidic residues" evidence="1">
    <location>
        <begin position="12"/>
        <end position="27"/>
    </location>
</feature>
<accession>A0A1J5TRG4</accession>
<reference evidence="3 4" key="1">
    <citation type="submission" date="2016-08" db="EMBL/GenBank/DDBJ databases">
        <title>New Insights into Marine Group III Euryarchaeota, from dark to light.</title>
        <authorList>
            <person name="Haro-Moreno J.M."/>
            <person name="Rodriguez-Valera F."/>
            <person name="Lopez-Garcia P."/>
            <person name="Moreira D."/>
            <person name="Martin-Cuadrado A.B."/>
        </authorList>
    </citation>
    <scope>NUCLEOTIDE SEQUENCE [LARGE SCALE GENOMIC DNA]</scope>
    <source>
        <strain evidence="3">CG-Epi3</strain>
    </source>
</reference>
<dbReference type="Proteomes" id="UP000183138">
    <property type="component" value="Unassembled WGS sequence"/>
</dbReference>
<evidence type="ECO:0000313" key="4">
    <source>
        <dbReference type="Proteomes" id="UP000183138"/>
    </source>
</evidence>
<dbReference type="EMBL" id="MIYY01000030">
    <property type="protein sequence ID" value="OIR22763.1"/>
    <property type="molecule type" value="Genomic_DNA"/>
</dbReference>
<sequence>MAEDNDIEQDSEAYRKWRSGNDNDKYASSKTPSETGSKSGSYSIPKANDEYALPGEEDNSGGGSWLDGEMNWPIIIAAIVIFALISSAIAAFLLSSSESDSKPSEWPSVEGIIVKQYDLNTFITEEYCEDQNDDGYLDDWECWKDFVYQIGLVYNYTLDSPAAAALASENYTLNENLEFFRSEWVDDIKRNGEEQLFQDFINETDERVALNSTVKITYNPDSPDDAYSEFMNSSGDPLGFVGYFFMCCGGMLCVPLIIGGVIMSWAKNASGMNGGYGRNRSGPFGGFGYNNHRGGRNNRATRRSGGASRSGGGGRSGSGSRGGGGRSGGGGRRR</sequence>
<feature type="compositionally biased region" description="Polar residues" evidence="1">
    <location>
        <begin position="28"/>
        <end position="42"/>
    </location>
</feature>
<protein>
    <submittedName>
        <fullName evidence="3">Uncharacterized protein</fullName>
    </submittedName>
</protein>
<proteinExistence type="predicted"/>
<feature type="region of interest" description="Disordered" evidence="1">
    <location>
        <begin position="1"/>
        <end position="64"/>
    </location>
</feature>
<feature type="compositionally biased region" description="Acidic residues" evidence="1">
    <location>
        <begin position="1"/>
        <end position="11"/>
    </location>
</feature>